<protein>
    <submittedName>
        <fullName evidence="2">Nuclear transport factor 2 family protein</fullName>
    </submittedName>
</protein>
<accession>A0A5C6TVN9</accession>
<dbReference type="InterPro" id="IPR032710">
    <property type="entry name" value="NTF2-like_dom_sf"/>
</dbReference>
<dbReference type="Proteomes" id="UP000321249">
    <property type="component" value="Unassembled WGS sequence"/>
</dbReference>
<evidence type="ECO:0000259" key="1">
    <source>
        <dbReference type="Pfam" id="PF13577"/>
    </source>
</evidence>
<dbReference type="SUPFAM" id="SSF54427">
    <property type="entry name" value="NTF2-like"/>
    <property type="match status" value="1"/>
</dbReference>
<dbReference type="RefSeq" id="WP_147043427.1">
    <property type="nucleotide sequence ID" value="NZ_BAABIR010000001.1"/>
</dbReference>
<proteinExistence type="predicted"/>
<gene>
    <name evidence="2" type="ORF">FRZ32_10340</name>
</gene>
<name>A0A5C6TVN9_9SPHN</name>
<dbReference type="CDD" id="cd00531">
    <property type="entry name" value="NTF2_like"/>
    <property type="match status" value="1"/>
</dbReference>
<evidence type="ECO:0000313" key="2">
    <source>
        <dbReference type="EMBL" id="TXC64021.1"/>
    </source>
</evidence>
<feature type="domain" description="SnoaL-like" evidence="1">
    <location>
        <begin position="6"/>
        <end position="128"/>
    </location>
</feature>
<dbReference type="Gene3D" id="3.10.450.50">
    <property type="match status" value="1"/>
</dbReference>
<comment type="caution">
    <text evidence="2">The sequence shown here is derived from an EMBL/GenBank/DDBJ whole genome shotgun (WGS) entry which is preliminary data.</text>
</comment>
<sequence>MSTLEQLSDRHEIADLLVRYARAVDRCDLDLLIGVWAPGAIVDYGSGEVDAAEWSRGLLDRLLDMDRTQHALSNSLVALDGDRATAETVCTAYHRFRAEAGWTRMVVGGRYLDRLIRTEAGWRIEHRRYVMDWNETETSTMETEGRFARFTRVGLRAPDDASYF</sequence>
<keyword evidence="3" id="KW-1185">Reference proteome</keyword>
<dbReference type="OrthoDB" id="7425929at2"/>
<reference evidence="2 3" key="1">
    <citation type="journal article" date="2015" name="J. Microbiol.">
        <title>Sphingosinicella ginsenosidimutans sp. nov., with ginsenoside converting activity.</title>
        <authorList>
            <person name="Kim J.K."/>
            <person name="Kang M.S."/>
            <person name="Park S.C."/>
            <person name="Kim K.M."/>
            <person name="Choi K."/>
            <person name="Yoon M.H."/>
            <person name="Im W.T."/>
        </authorList>
    </citation>
    <scope>NUCLEOTIDE SEQUENCE [LARGE SCALE GENOMIC DNA]</scope>
    <source>
        <strain evidence="2 3">BS-11</strain>
    </source>
</reference>
<dbReference type="InterPro" id="IPR037401">
    <property type="entry name" value="SnoaL-like"/>
</dbReference>
<dbReference type="Pfam" id="PF13577">
    <property type="entry name" value="SnoaL_4"/>
    <property type="match status" value="1"/>
</dbReference>
<dbReference type="EMBL" id="VOQQ01000001">
    <property type="protein sequence ID" value="TXC64021.1"/>
    <property type="molecule type" value="Genomic_DNA"/>
</dbReference>
<evidence type="ECO:0000313" key="3">
    <source>
        <dbReference type="Proteomes" id="UP000321249"/>
    </source>
</evidence>
<dbReference type="AlphaFoldDB" id="A0A5C6TVN9"/>
<organism evidence="2 3">
    <name type="scientific">Allosphingosinicella ginsenosidimutans</name>
    <dbReference type="NCBI Taxonomy" id="1176539"/>
    <lineage>
        <taxon>Bacteria</taxon>
        <taxon>Pseudomonadati</taxon>
        <taxon>Pseudomonadota</taxon>
        <taxon>Alphaproteobacteria</taxon>
        <taxon>Sphingomonadales</taxon>
        <taxon>Sphingomonadaceae</taxon>
        <taxon>Allosphingosinicella</taxon>
    </lineage>
</organism>